<dbReference type="NCBIfam" id="NF000996">
    <property type="entry name" value="PRK00105.1"/>
    <property type="match status" value="1"/>
</dbReference>
<accession>W0DLP2</accession>
<dbReference type="HAMAP" id="MF_00230">
    <property type="entry name" value="CobT"/>
    <property type="match status" value="1"/>
</dbReference>
<dbReference type="InterPro" id="IPR023195">
    <property type="entry name" value="Nict_dMeBzImd_PRibTrfase_N"/>
</dbReference>
<dbReference type="OrthoDB" id="9781491at2"/>
<dbReference type="InterPro" id="IPR003200">
    <property type="entry name" value="Nict_dMeBzImd_PRibTrfase"/>
</dbReference>
<dbReference type="RefSeq" id="WP_006747091.1">
    <property type="nucleotide sequence ID" value="NZ_CP007029.1"/>
</dbReference>
<dbReference type="PANTHER" id="PTHR43463">
    <property type="entry name" value="NICOTINATE-NUCLEOTIDE--DIMETHYLBENZIMIDAZOLE PHOSPHORIBOSYLTRANSFERASE"/>
    <property type="match status" value="1"/>
</dbReference>
<dbReference type="Gene3D" id="3.40.50.10210">
    <property type="match status" value="1"/>
</dbReference>
<dbReference type="InterPro" id="IPR036087">
    <property type="entry name" value="Nict_dMeBzImd_PRibTrfase_sf"/>
</dbReference>
<proteinExistence type="inferred from homology"/>
<dbReference type="EC" id="2.4.2.21" evidence="3 10"/>
<dbReference type="GO" id="GO:0009236">
    <property type="term" value="P:cobalamin biosynthetic process"/>
    <property type="evidence" value="ECO:0007669"/>
    <property type="project" value="UniProtKB-UniRule"/>
</dbReference>
<dbReference type="FunFam" id="3.40.50.10210:FF:000001">
    <property type="entry name" value="Nicotinate-nucleotide--dimethylbenzimidazole phosphoribosyltransferase"/>
    <property type="match status" value="1"/>
</dbReference>
<evidence type="ECO:0000313" key="12">
    <source>
        <dbReference type="Proteomes" id="UP000005289"/>
    </source>
</evidence>
<evidence type="ECO:0000256" key="7">
    <source>
        <dbReference type="ARBA" id="ARBA00022679"/>
    </source>
</evidence>
<evidence type="ECO:0000256" key="5">
    <source>
        <dbReference type="ARBA" id="ARBA00022573"/>
    </source>
</evidence>
<dbReference type="UniPathway" id="UPA00061">
    <property type="reaction ID" value="UER00516"/>
</dbReference>
<dbReference type="GO" id="GO:0008939">
    <property type="term" value="F:nicotinate-nucleotide-dimethylbenzimidazole phosphoribosyltransferase activity"/>
    <property type="evidence" value="ECO:0007669"/>
    <property type="project" value="UniProtKB-UniRule"/>
</dbReference>
<evidence type="ECO:0000256" key="4">
    <source>
        <dbReference type="ARBA" id="ARBA00015486"/>
    </source>
</evidence>
<comment type="pathway">
    <text evidence="1 10">Nucleoside biosynthesis; alpha-ribazole biosynthesis; alpha-ribazole from 5,6-dimethylbenzimidazole: step 1/2.</text>
</comment>
<dbReference type="NCBIfam" id="TIGR03160">
    <property type="entry name" value="cobT_DBIPRT"/>
    <property type="match status" value="1"/>
</dbReference>
<dbReference type="Gene3D" id="1.10.1610.10">
    <property type="match status" value="1"/>
</dbReference>
<dbReference type="HOGENOM" id="CLU_002982_0_1_6"/>
<comment type="function">
    <text evidence="10">Catalyzes the synthesis of alpha-ribazole-5'-phosphate from nicotinate mononucleotide (NAMN) and 5,6-dimethylbenzimidazole (DMB).</text>
</comment>
<dbReference type="Proteomes" id="UP000005289">
    <property type="component" value="Chromosome"/>
</dbReference>
<dbReference type="STRING" id="713585.THITH_14965"/>
<keyword evidence="5 10" id="KW-0169">Cobalamin biosynthesis</keyword>
<dbReference type="SUPFAM" id="SSF52733">
    <property type="entry name" value="Nicotinate mononucleotide:5,6-dimethylbenzimidazole phosphoribosyltransferase (CobT)"/>
    <property type="match status" value="1"/>
</dbReference>
<evidence type="ECO:0000256" key="8">
    <source>
        <dbReference type="ARBA" id="ARBA00030686"/>
    </source>
</evidence>
<dbReference type="AlphaFoldDB" id="W0DLP2"/>
<evidence type="ECO:0000256" key="6">
    <source>
        <dbReference type="ARBA" id="ARBA00022676"/>
    </source>
</evidence>
<protein>
    <recommendedName>
        <fullName evidence="4 10">Nicotinate-nucleotide--dimethylbenzimidazole phosphoribosyltransferase</fullName>
        <shortName evidence="10">NN:DBI PRT</shortName>
        <ecNumber evidence="3 10">2.4.2.21</ecNumber>
    </recommendedName>
    <alternativeName>
        <fullName evidence="8 10">N(1)-alpha-phosphoribosyltransferase</fullName>
    </alternativeName>
</protein>
<evidence type="ECO:0000313" key="11">
    <source>
        <dbReference type="EMBL" id="AHE99366.1"/>
    </source>
</evidence>
<comment type="catalytic activity">
    <reaction evidence="9 10">
        <text>5,6-dimethylbenzimidazole + nicotinate beta-D-ribonucleotide = alpha-ribazole 5'-phosphate + nicotinate + H(+)</text>
        <dbReference type="Rhea" id="RHEA:11196"/>
        <dbReference type="ChEBI" id="CHEBI:15378"/>
        <dbReference type="ChEBI" id="CHEBI:15890"/>
        <dbReference type="ChEBI" id="CHEBI:32544"/>
        <dbReference type="ChEBI" id="CHEBI:57502"/>
        <dbReference type="ChEBI" id="CHEBI:57918"/>
        <dbReference type="EC" id="2.4.2.21"/>
    </reaction>
</comment>
<name>W0DLP2_9GAMM</name>
<evidence type="ECO:0000256" key="1">
    <source>
        <dbReference type="ARBA" id="ARBA00005049"/>
    </source>
</evidence>
<dbReference type="Pfam" id="PF02277">
    <property type="entry name" value="DBI_PRT"/>
    <property type="match status" value="1"/>
</dbReference>
<keyword evidence="7 10" id="KW-0808">Transferase</keyword>
<gene>
    <name evidence="10" type="primary">cobT</name>
    <name evidence="11" type="ORF">THITH_14965</name>
</gene>
<keyword evidence="6 10" id="KW-0328">Glycosyltransferase</keyword>
<keyword evidence="12" id="KW-1185">Reference proteome</keyword>
<dbReference type="PANTHER" id="PTHR43463:SF1">
    <property type="entry name" value="NICOTINATE-NUCLEOTIDE--DIMETHYLBENZIMIDAZOLE PHOSPHORIBOSYLTRANSFERASE"/>
    <property type="match status" value="1"/>
</dbReference>
<evidence type="ECO:0000256" key="10">
    <source>
        <dbReference type="HAMAP-Rule" id="MF_00230"/>
    </source>
</evidence>
<evidence type="ECO:0000256" key="9">
    <source>
        <dbReference type="ARBA" id="ARBA00047340"/>
    </source>
</evidence>
<evidence type="ECO:0000256" key="2">
    <source>
        <dbReference type="ARBA" id="ARBA00007110"/>
    </source>
</evidence>
<comment type="similarity">
    <text evidence="2 10">Belongs to the CobT family.</text>
</comment>
<evidence type="ECO:0000256" key="3">
    <source>
        <dbReference type="ARBA" id="ARBA00011991"/>
    </source>
</evidence>
<sequence>MKPAGKDLEALEAARQRQCRLTKPRGALGELEQIAIRLAGIQGRECPEIHRPWITVFAGDHGVVAEGVSAFPQAVTGQMIVNFAQGGAAISVLAEQTGSRLEVVDVGSLLPDGEYLGVRRERAGPGTANFTRDPAMTATQLGQALASGGRAVHRAREAGADLFVAGEMGIGNTTAATALACALLDQPPEALTGPGTGLDAPGVAHKAEVIRRALFRHRDALTDPREILRHLGGFEIAAMTGAYLACAERRMPAVIDGLISSVAALIAERVSPGASQCWLLGHRSAEPAHRDVLAALGGRPLLDLGMRLGEGSGAAAAIPLIQLACALHRDMATFDEAGVASGR</sequence>
<dbReference type="KEGG" id="tti:THITH_14965"/>
<reference evidence="11 12" key="1">
    <citation type="submission" date="2013-12" db="EMBL/GenBank/DDBJ databases">
        <authorList>
            <consortium name="DOE Joint Genome Institute"/>
            <person name="Muyzer G."/>
            <person name="Huntemann M."/>
            <person name="Han J."/>
            <person name="Chen A."/>
            <person name="Kyrpides N."/>
            <person name="Mavromatis K."/>
            <person name="Markowitz V."/>
            <person name="Palaniappan K."/>
            <person name="Ivanova N."/>
            <person name="Schaumberg A."/>
            <person name="Pati A."/>
            <person name="Liolios K."/>
            <person name="Nordberg H.P."/>
            <person name="Cantor M.N."/>
            <person name="Hua S.X."/>
            <person name="Woyke T."/>
        </authorList>
    </citation>
    <scope>NUCLEOTIDE SEQUENCE [LARGE SCALE GENOMIC DNA]</scope>
    <source>
        <strain evidence="11 12">ARh 1</strain>
    </source>
</reference>
<dbReference type="InterPro" id="IPR017846">
    <property type="entry name" value="Nict_dMeBzImd_PRibTrfase_bact"/>
</dbReference>
<dbReference type="CDD" id="cd02439">
    <property type="entry name" value="DMB-PRT_CobT"/>
    <property type="match status" value="1"/>
</dbReference>
<feature type="active site" description="Proton acceptor" evidence="10">
    <location>
        <position position="310"/>
    </location>
</feature>
<dbReference type="EMBL" id="CP007029">
    <property type="protein sequence ID" value="AHE99366.1"/>
    <property type="molecule type" value="Genomic_DNA"/>
</dbReference>
<organism evidence="11 12">
    <name type="scientific">Thioalkalivibrio paradoxus ARh 1</name>
    <dbReference type="NCBI Taxonomy" id="713585"/>
    <lineage>
        <taxon>Bacteria</taxon>
        <taxon>Pseudomonadati</taxon>
        <taxon>Pseudomonadota</taxon>
        <taxon>Gammaproteobacteria</taxon>
        <taxon>Chromatiales</taxon>
        <taxon>Ectothiorhodospiraceae</taxon>
        <taxon>Thioalkalivibrio</taxon>
    </lineage>
</organism>